<dbReference type="Proteomes" id="UP000523007">
    <property type="component" value="Unassembled WGS sequence"/>
</dbReference>
<dbReference type="Pfam" id="PF08241">
    <property type="entry name" value="Methyltransf_11"/>
    <property type="match status" value="1"/>
</dbReference>
<protein>
    <submittedName>
        <fullName evidence="5">SAM-dependent methyltransferase</fullName>
    </submittedName>
</protein>
<dbReference type="Gene3D" id="3.40.50.150">
    <property type="entry name" value="Vaccinia Virus protein VP39"/>
    <property type="match status" value="1"/>
</dbReference>
<evidence type="ECO:0000313" key="6">
    <source>
        <dbReference type="Proteomes" id="UP000523007"/>
    </source>
</evidence>
<keyword evidence="1 5" id="KW-0489">Methyltransferase</keyword>
<keyword evidence="3" id="KW-0949">S-adenosyl-L-methionine</keyword>
<comment type="caution">
    <text evidence="5">The sequence shown here is derived from an EMBL/GenBank/DDBJ whole genome shotgun (WGS) entry which is preliminary data.</text>
</comment>
<dbReference type="RefSeq" id="WP_184575888.1">
    <property type="nucleotide sequence ID" value="NZ_JACHJT010000001.1"/>
</dbReference>
<evidence type="ECO:0000259" key="4">
    <source>
        <dbReference type="Pfam" id="PF08241"/>
    </source>
</evidence>
<dbReference type="GO" id="GO:0032259">
    <property type="term" value="P:methylation"/>
    <property type="evidence" value="ECO:0007669"/>
    <property type="project" value="UniProtKB-KW"/>
</dbReference>
<evidence type="ECO:0000256" key="3">
    <source>
        <dbReference type="ARBA" id="ARBA00022691"/>
    </source>
</evidence>
<dbReference type="PANTHER" id="PTHR43464">
    <property type="entry name" value="METHYLTRANSFERASE"/>
    <property type="match status" value="1"/>
</dbReference>
<proteinExistence type="predicted"/>
<reference evidence="5 6" key="1">
    <citation type="submission" date="2020-08" db="EMBL/GenBank/DDBJ databases">
        <title>Sequencing the genomes of 1000 actinobacteria strains.</title>
        <authorList>
            <person name="Klenk H.-P."/>
        </authorList>
    </citation>
    <scope>NUCLEOTIDE SEQUENCE [LARGE SCALE GENOMIC DNA]</scope>
    <source>
        <strain evidence="5 6">DSM 102030</strain>
    </source>
</reference>
<name>A0A7W7RFQ1_9ACTN</name>
<organism evidence="5 6">
    <name type="scientific">Lipingzhangella halophila</name>
    <dbReference type="NCBI Taxonomy" id="1783352"/>
    <lineage>
        <taxon>Bacteria</taxon>
        <taxon>Bacillati</taxon>
        <taxon>Actinomycetota</taxon>
        <taxon>Actinomycetes</taxon>
        <taxon>Streptosporangiales</taxon>
        <taxon>Nocardiopsidaceae</taxon>
        <taxon>Lipingzhangella</taxon>
    </lineage>
</organism>
<evidence type="ECO:0000256" key="1">
    <source>
        <dbReference type="ARBA" id="ARBA00022603"/>
    </source>
</evidence>
<dbReference type="EMBL" id="JACHJT010000001">
    <property type="protein sequence ID" value="MBB4930581.1"/>
    <property type="molecule type" value="Genomic_DNA"/>
</dbReference>
<dbReference type="SUPFAM" id="SSF53335">
    <property type="entry name" value="S-adenosyl-L-methionine-dependent methyltransferases"/>
    <property type="match status" value="1"/>
</dbReference>
<evidence type="ECO:0000256" key="2">
    <source>
        <dbReference type="ARBA" id="ARBA00022679"/>
    </source>
</evidence>
<dbReference type="InterPro" id="IPR013216">
    <property type="entry name" value="Methyltransf_11"/>
</dbReference>
<dbReference type="AlphaFoldDB" id="A0A7W7RFQ1"/>
<accession>A0A7W7RFQ1</accession>
<gene>
    <name evidence="5" type="ORF">F4561_001401</name>
</gene>
<keyword evidence="6" id="KW-1185">Reference proteome</keyword>
<dbReference type="InterPro" id="IPR029063">
    <property type="entry name" value="SAM-dependent_MTases_sf"/>
</dbReference>
<sequence>MDSQKQETIAAYEAAAVDYATETAQLPDSIRTTCARFARLLAGSGRVLEIGSGGGRDARALEEYGLSVRRTDITPGFVEVLRGQGFEADLLDPLTDELDDPHNPEGRYDAIWAQACLMHVDRDDLPTVLTRLAEVTRPAGLIFLSVTEGDGDTRDAGRTGARYHRTDWREAQLCATANGSGWVVDEVWSSQGKFSPFLNVLGHRADAS</sequence>
<evidence type="ECO:0000313" key="5">
    <source>
        <dbReference type="EMBL" id="MBB4930581.1"/>
    </source>
</evidence>
<dbReference type="GO" id="GO:0008757">
    <property type="term" value="F:S-adenosylmethionine-dependent methyltransferase activity"/>
    <property type="evidence" value="ECO:0007669"/>
    <property type="project" value="InterPro"/>
</dbReference>
<dbReference type="CDD" id="cd02440">
    <property type="entry name" value="AdoMet_MTases"/>
    <property type="match status" value="1"/>
</dbReference>
<dbReference type="PANTHER" id="PTHR43464:SF19">
    <property type="entry name" value="UBIQUINONE BIOSYNTHESIS O-METHYLTRANSFERASE, MITOCHONDRIAL"/>
    <property type="match status" value="1"/>
</dbReference>
<feature type="domain" description="Methyltransferase type 11" evidence="4">
    <location>
        <begin position="48"/>
        <end position="143"/>
    </location>
</feature>
<keyword evidence="2 5" id="KW-0808">Transferase</keyword>